<feature type="compositionally biased region" description="Low complexity" evidence="4">
    <location>
        <begin position="214"/>
        <end position="224"/>
    </location>
</feature>
<protein>
    <submittedName>
        <fullName evidence="5">Uncharacterized protein</fullName>
    </submittedName>
</protein>
<dbReference type="InterPro" id="IPR001680">
    <property type="entry name" value="WD40_rpt"/>
</dbReference>
<dbReference type="PROSITE" id="PS50082">
    <property type="entry name" value="WD_REPEATS_2"/>
    <property type="match status" value="3"/>
</dbReference>
<gene>
    <name evidence="5" type="ORF">LITE_LOCUS9559</name>
</gene>
<feature type="repeat" description="WD" evidence="3">
    <location>
        <begin position="453"/>
        <end position="485"/>
    </location>
</feature>
<keyword evidence="2" id="KW-0677">Repeat</keyword>
<reference evidence="5" key="1">
    <citation type="submission" date="2022-08" db="EMBL/GenBank/DDBJ databases">
        <authorList>
            <person name="Gutierrez-Valencia J."/>
        </authorList>
    </citation>
    <scope>NUCLEOTIDE SEQUENCE</scope>
</reference>
<dbReference type="SMART" id="SM00320">
    <property type="entry name" value="WD40"/>
    <property type="match status" value="6"/>
</dbReference>
<dbReference type="PRINTS" id="PR00320">
    <property type="entry name" value="GPROTEINBRPT"/>
</dbReference>
<dbReference type="PANTHER" id="PTHR14221:SF57">
    <property type="entry name" value="TRANSDUCIN_WD40 REPEAT-LIKE SUPERFAMILY PROTEIN"/>
    <property type="match status" value="1"/>
</dbReference>
<feature type="repeat" description="WD" evidence="3">
    <location>
        <begin position="413"/>
        <end position="445"/>
    </location>
</feature>
<dbReference type="PROSITE" id="PS50294">
    <property type="entry name" value="WD_REPEATS_REGION"/>
    <property type="match status" value="3"/>
</dbReference>
<dbReference type="Gene3D" id="2.130.10.10">
    <property type="entry name" value="YVTN repeat-like/Quinoprotein amine dehydrogenase"/>
    <property type="match status" value="1"/>
</dbReference>
<organism evidence="5 6">
    <name type="scientific">Linum tenue</name>
    <dbReference type="NCBI Taxonomy" id="586396"/>
    <lineage>
        <taxon>Eukaryota</taxon>
        <taxon>Viridiplantae</taxon>
        <taxon>Streptophyta</taxon>
        <taxon>Embryophyta</taxon>
        <taxon>Tracheophyta</taxon>
        <taxon>Spermatophyta</taxon>
        <taxon>Magnoliopsida</taxon>
        <taxon>eudicotyledons</taxon>
        <taxon>Gunneridae</taxon>
        <taxon>Pentapetalae</taxon>
        <taxon>rosids</taxon>
        <taxon>fabids</taxon>
        <taxon>Malpighiales</taxon>
        <taxon>Linaceae</taxon>
        <taxon>Linum</taxon>
    </lineage>
</organism>
<dbReference type="InterPro" id="IPR036322">
    <property type="entry name" value="WD40_repeat_dom_sf"/>
</dbReference>
<dbReference type="EMBL" id="CAMGYJ010000004">
    <property type="protein sequence ID" value="CAI0397482.1"/>
    <property type="molecule type" value="Genomic_DNA"/>
</dbReference>
<evidence type="ECO:0000256" key="4">
    <source>
        <dbReference type="SAM" id="MobiDB-lite"/>
    </source>
</evidence>
<dbReference type="AlphaFoldDB" id="A0AAV0IJ43"/>
<dbReference type="InterPro" id="IPR015943">
    <property type="entry name" value="WD40/YVTN_repeat-like_dom_sf"/>
</dbReference>
<dbReference type="Pfam" id="PF00400">
    <property type="entry name" value="WD40"/>
    <property type="match status" value="4"/>
</dbReference>
<evidence type="ECO:0000313" key="6">
    <source>
        <dbReference type="Proteomes" id="UP001154282"/>
    </source>
</evidence>
<evidence type="ECO:0000256" key="1">
    <source>
        <dbReference type="ARBA" id="ARBA00022574"/>
    </source>
</evidence>
<evidence type="ECO:0000313" key="5">
    <source>
        <dbReference type="EMBL" id="CAI0397482.1"/>
    </source>
</evidence>
<dbReference type="InterPro" id="IPR040324">
    <property type="entry name" value="WDR44/Dgr2"/>
</dbReference>
<feature type="repeat" description="WD" evidence="3">
    <location>
        <begin position="309"/>
        <end position="350"/>
    </location>
</feature>
<evidence type="ECO:0000256" key="3">
    <source>
        <dbReference type="PROSITE-ProRule" id="PRU00221"/>
    </source>
</evidence>
<name>A0AAV0IJ43_9ROSI</name>
<accession>A0AAV0IJ43</accession>
<comment type="caution">
    <text evidence="5">The sequence shown here is derived from an EMBL/GenBank/DDBJ whole genome shotgun (WGS) entry which is preliminary data.</text>
</comment>
<dbReference type="PANTHER" id="PTHR14221">
    <property type="entry name" value="WD REPEAT DOMAIN 44"/>
    <property type="match status" value="1"/>
</dbReference>
<feature type="region of interest" description="Disordered" evidence="4">
    <location>
        <begin position="214"/>
        <end position="249"/>
    </location>
</feature>
<dbReference type="InterPro" id="IPR020472">
    <property type="entry name" value="WD40_PAC1"/>
</dbReference>
<proteinExistence type="predicted"/>
<feature type="compositionally biased region" description="Low complexity" evidence="4">
    <location>
        <begin position="235"/>
        <end position="247"/>
    </location>
</feature>
<dbReference type="Proteomes" id="UP001154282">
    <property type="component" value="Unassembled WGS sequence"/>
</dbReference>
<keyword evidence="6" id="KW-1185">Reference proteome</keyword>
<sequence length="757" mass="83242">MVFCSHFSSSQLIGIASSGVDFDGGGRLTGTLKAVFFYGLNSHRVAMGSLSEEEFRFFDAGDDIASRISDVSSDISDCRQSLADSNSAAPSPRYELWADAPKSVEERRNMFLKWMDVEGSCPYGDFPSPAGSGIDRMIASSGAVLRNSCYEGEFCSTRSSRLSWSCDSSRLLEELGSAHEFVGRDGNSGGGVASNVDESHELYSPYSASARECSSNASGASSPSLRRHQPGCGGSKDSSTSSNTTSKTIKKRWLSRLRSMACAVDGRTQAERLSHSADDLLLYKVRRVKVRQSGKQLKELSALYSGQDIQAHRGSILAMRFSPDGQYLASAGEDGIVRVWQVLEDDRLNERDIPEIDPSCIYFTVDHLSELKPLTGNREKMAKVRSLRKTSDSACIILPPKVFRILEDPLHEFVGHSGDILDLSWSNDNHLLSASVDKTVRLWQVGCNRCLGIYSHSNYVTCVQFNPGDDNYFMSGSIDGKVRIWAISGCQVVDWIDIKEIVTAACYRPDGQGLIVGSMTGTCRFYNRTNNHLQLDAQVCLNNKKKPPGKRITAFQYCPRDSDKVMVTCADSQVRILKGLNVIAKYKGLRNTANHVSARFTSDGKHIISACEDANVYMWDSFGLENSFCPNGKNIKSFERFSADASVALPWSGLKKYCNSENGKPLPFSSPASFNLNQEYYLEPYPKGSATWPEEKLPRSSPSPATPLASMHKSQYKFLKASCQSAAGSHAWALVIVTAGWDGKIRSYHSYGLPVPT</sequence>
<keyword evidence="1 3" id="KW-0853">WD repeat</keyword>
<dbReference type="SUPFAM" id="SSF50978">
    <property type="entry name" value="WD40 repeat-like"/>
    <property type="match status" value="1"/>
</dbReference>
<evidence type="ECO:0000256" key="2">
    <source>
        <dbReference type="ARBA" id="ARBA00022737"/>
    </source>
</evidence>